<evidence type="ECO:0000313" key="3">
    <source>
        <dbReference type="EMBL" id="KKS65319.1"/>
    </source>
</evidence>
<dbReference type="PANTHER" id="PTHR35333:SF3">
    <property type="entry name" value="BETA-LACTAMASE-TYPE TRANSPEPTIDASE FOLD CONTAINING PROTEIN"/>
    <property type="match status" value="1"/>
</dbReference>
<dbReference type="Gene3D" id="3.40.710.10">
    <property type="entry name" value="DD-peptidase/beta-lactamase superfamily"/>
    <property type="match status" value="1"/>
</dbReference>
<dbReference type="InterPro" id="IPR000871">
    <property type="entry name" value="Beta-lactam_class-A"/>
</dbReference>
<keyword evidence="1" id="KW-1133">Transmembrane helix</keyword>
<reference evidence="3 4" key="1">
    <citation type="journal article" date="2015" name="Nature">
        <title>rRNA introns, odd ribosomes, and small enigmatic genomes across a large radiation of phyla.</title>
        <authorList>
            <person name="Brown C.T."/>
            <person name="Hug L.A."/>
            <person name="Thomas B.C."/>
            <person name="Sharon I."/>
            <person name="Castelle C.J."/>
            <person name="Singh A."/>
            <person name="Wilkins M.J."/>
            <person name="Williams K.H."/>
            <person name="Banfield J.F."/>
        </authorList>
    </citation>
    <scope>NUCLEOTIDE SEQUENCE [LARGE SCALE GENOMIC DNA]</scope>
</reference>
<dbReference type="EMBL" id="LCED01000044">
    <property type="protein sequence ID" value="KKS65319.1"/>
    <property type="molecule type" value="Genomic_DNA"/>
</dbReference>
<dbReference type="SUPFAM" id="SSF56601">
    <property type="entry name" value="beta-lactamase/transpeptidase-like"/>
    <property type="match status" value="1"/>
</dbReference>
<accession>A0A0G1AWJ4</accession>
<keyword evidence="1" id="KW-0812">Transmembrane</keyword>
<dbReference type="InterPro" id="IPR045155">
    <property type="entry name" value="Beta-lactam_cat"/>
</dbReference>
<feature type="domain" description="Beta-lactamase class A catalytic" evidence="2">
    <location>
        <begin position="96"/>
        <end position="298"/>
    </location>
</feature>
<evidence type="ECO:0000256" key="1">
    <source>
        <dbReference type="SAM" id="Phobius"/>
    </source>
</evidence>
<evidence type="ECO:0000313" key="4">
    <source>
        <dbReference type="Proteomes" id="UP000033848"/>
    </source>
</evidence>
<organism evidence="3 4">
    <name type="scientific">candidate division WWE3 bacterium GW2011_GWB1_42_6</name>
    <dbReference type="NCBI Taxonomy" id="1619115"/>
    <lineage>
        <taxon>Bacteria</taxon>
        <taxon>Katanobacteria</taxon>
    </lineage>
</organism>
<sequence length="325" mass="36908">MPDTVQRPRVNNKDTDFLLIFLPVLAAATLFILVLSDKFNIKLFGRNFIKEVVYQRNNTTQTSTKPIIQDEITFTKVETEFVELTKKLTIEPGVYGLYIKDVGSGKEFKYNDTTEFYSASLYKVPIAAAVLKEVEAGKLKLDDTATYLPYDYASGTGVIGTYSHGIQLKISDILSELLKNSDNTAQNILLRTLSYKNVQDTFNAVVPDKNTSTFYRYNLSTPGEISYVFEKLYFGDYLGTENKKYLSDLMINTSFEDRISAYLTDGLIFSHKIGSWPDSWHDCGVVYTETKESELIVCLMSQRAPYENFLNSAKMTGEFINILMK</sequence>
<dbReference type="GO" id="GO:0030655">
    <property type="term" value="P:beta-lactam antibiotic catabolic process"/>
    <property type="evidence" value="ECO:0007669"/>
    <property type="project" value="InterPro"/>
</dbReference>
<dbReference type="AlphaFoldDB" id="A0A0G1AWJ4"/>
<dbReference type="GO" id="GO:0008800">
    <property type="term" value="F:beta-lactamase activity"/>
    <property type="evidence" value="ECO:0007669"/>
    <property type="project" value="InterPro"/>
</dbReference>
<name>A0A0G1AWJ4_UNCKA</name>
<dbReference type="Proteomes" id="UP000033848">
    <property type="component" value="Unassembled WGS sequence"/>
</dbReference>
<evidence type="ECO:0000259" key="2">
    <source>
        <dbReference type="Pfam" id="PF13354"/>
    </source>
</evidence>
<dbReference type="Pfam" id="PF13354">
    <property type="entry name" value="Beta-lactamase2"/>
    <property type="match status" value="1"/>
</dbReference>
<comment type="caution">
    <text evidence="3">The sequence shown here is derived from an EMBL/GenBank/DDBJ whole genome shotgun (WGS) entry which is preliminary data.</text>
</comment>
<feature type="transmembrane region" description="Helical" evidence="1">
    <location>
        <begin position="17"/>
        <end position="36"/>
    </location>
</feature>
<proteinExistence type="predicted"/>
<dbReference type="PANTHER" id="PTHR35333">
    <property type="entry name" value="BETA-LACTAMASE"/>
    <property type="match status" value="1"/>
</dbReference>
<protein>
    <submittedName>
        <fullName evidence="3">Beta-lactamase class A-like protein</fullName>
    </submittedName>
</protein>
<dbReference type="GO" id="GO:0046677">
    <property type="term" value="P:response to antibiotic"/>
    <property type="evidence" value="ECO:0007669"/>
    <property type="project" value="InterPro"/>
</dbReference>
<keyword evidence="1" id="KW-0472">Membrane</keyword>
<dbReference type="InterPro" id="IPR012338">
    <property type="entry name" value="Beta-lactam/transpept-like"/>
</dbReference>
<gene>
    <name evidence="3" type="ORF">UV35_C0044G0004</name>
</gene>